<dbReference type="GO" id="GO:0008270">
    <property type="term" value="F:zinc ion binding"/>
    <property type="evidence" value="ECO:0007669"/>
    <property type="project" value="InterPro"/>
</dbReference>
<dbReference type="InParanoid" id="A0A667XHW8"/>
<dbReference type="InterPro" id="IPR042509">
    <property type="entry name" value="ZCCHC3"/>
</dbReference>
<reference evidence="2" key="1">
    <citation type="submission" date="2019-06" db="EMBL/GenBank/DDBJ databases">
        <authorList>
            <consortium name="Wellcome Sanger Institute Data Sharing"/>
        </authorList>
    </citation>
    <scope>NUCLEOTIDE SEQUENCE [LARGE SCALE GENOMIC DNA]</scope>
</reference>
<dbReference type="GO" id="GO:0002218">
    <property type="term" value="P:activation of innate immune response"/>
    <property type="evidence" value="ECO:0007669"/>
    <property type="project" value="InterPro"/>
</dbReference>
<evidence type="ECO:0000313" key="2">
    <source>
        <dbReference type="Ensembl" id="ENSMMDP00005012049.1"/>
    </source>
</evidence>
<proteinExistence type="predicted"/>
<name>A0A667XHW8_9TELE</name>
<dbReference type="InterPro" id="IPR036875">
    <property type="entry name" value="Znf_CCHC_sf"/>
</dbReference>
<evidence type="ECO:0000259" key="1">
    <source>
        <dbReference type="SMART" id="SM00343"/>
    </source>
</evidence>
<feature type="domain" description="CCHC-type" evidence="1">
    <location>
        <begin position="77"/>
        <end position="93"/>
    </location>
</feature>
<dbReference type="PANTHER" id="PTHR22639">
    <property type="entry name" value="GAG-RELATED PROTEIN"/>
    <property type="match status" value="1"/>
</dbReference>
<dbReference type="PANTHER" id="PTHR22639:SF3">
    <property type="entry name" value="ZINC FINGER CCHC DOMAIN-CONTAINING PROTEIN 3"/>
    <property type="match status" value="1"/>
</dbReference>
<reference evidence="2" key="3">
    <citation type="submission" date="2025-09" db="UniProtKB">
        <authorList>
            <consortium name="Ensembl"/>
        </authorList>
    </citation>
    <scope>IDENTIFICATION</scope>
</reference>
<feature type="domain" description="CCHC-type" evidence="1">
    <location>
        <begin position="40"/>
        <end position="56"/>
    </location>
</feature>
<dbReference type="SMART" id="SM00343">
    <property type="entry name" value="ZnF_C2HC"/>
    <property type="match status" value="3"/>
</dbReference>
<reference evidence="2" key="2">
    <citation type="submission" date="2025-08" db="UniProtKB">
        <authorList>
            <consortium name="Ensembl"/>
        </authorList>
    </citation>
    <scope>IDENTIFICATION</scope>
</reference>
<feature type="domain" description="CCHC-type" evidence="1">
    <location>
        <begin position="58"/>
        <end position="74"/>
    </location>
</feature>
<dbReference type="SUPFAM" id="SSF57756">
    <property type="entry name" value="Retrovirus zinc finger-like domains"/>
    <property type="match status" value="1"/>
</dbReference>
<dbReference type="AlphaFoldDB" id="A0A667XHW8"/>
<organism evidence="2 3">
    <name type="scientific">Myripristis murdjan</name>
    <name type="common">pinecone soldierfish</name>
    <dbReference type="NCBI Taxonomy" id="586833"/>
    <lineage>
        <taxon>Eukaryota</taxon>
        <taxon>Metazoa</taxon>
        <taxon>Chordata</taxon>
        <taxon>Craniata</taxon>
        <taxon>Vertebrata</taxon>
        <taxon>Euteleostomi</taxon>
        <taxon>Actinopterygii</taxon>
        <taxon>Neopterygii</taxon>
        <taxon>Teleostei</taxon>
        <taxon>Neoteleostei</taxon>
        <taxon>Acanthomorphata</taxon>
        <taxon>Holocentriformes</taxon>
        <taxon>Holocentridae</taxon>
        <taxon>Myripristis</taxon>
    </lineage>
</organism>
<sequence length="123" mass="13443">ISMSADECMCAVVKPNINSTQDPRPRTQRGHIFYAGQPKTCRKCGSSCHLAANCNVTFCRNCQSTAHTTKDCNQPMRCNLCSSSTHTFRSCPQSYANRARQSASTVDKMGGYCVLIVLIAVSI</sequence>
<dbReference type="InterPro" id="IPR001878">
    <property type="entry name" value="Znf_CCHC"/>
</dbReference>
<dbReference type="Gene3D" id="4.10.60.10">
    <property type="entry name" value="Zinc finger, CCHC-type"/>
    <property type="match status" value="1"/>
</dbReference>
<dbReference type="GO" id="GO:0003723">
    <property type="term" value="F:RNA binding"/>
    <property type="evidence" value="ECO:0007669"/>
    <property type="project" value="InterPro"/>
</dbReference>
<accession>A0A667XHW8</accession>
<dbReference type="Proteomes" id="UP000472263">
    <property type="component" value="Chromosome 13"/>
</dbReference>
<evidence type="ECO:0000313" key="3">
    <source>
        <dbReference type="Proteomes" id="UP000472263"/>
    </source>
</evidence>
<dbReference type="Ensembl" id="ENSMMDT00005012411.1">
    <property type="protein sequence ID" value="ENSMMDP00005012049.1"/>
    <property type="gene ID" value="ENSMMDG00005006408.1"/>
</dbReference>
<dbReference type="GO" id="GO:0003690">
    <property type="term" value="F:double-stranded DNA binding"/>
    <property type="evidence" value="ECO:0007669"/>
    <property type="project" value="InterPro"/>
</dbReference>
<protein>
    <recommendedName>
        <fullName evidence="1">CCHC-type domain-containing protein</fullName>
    </recommendedName>
</protein>
<dbReference type="GeneTree" id="ENSGT01050000245310"/>
<keyword evidence="3" id="KW-1185">Reference proteome</keyword>